<dbReference type="GO" id="GO:0005789">
    <property type="term" value="C:endoplasmic reticulum membrane"/>
    <property type="evidence" value="ECO:0007669"/>
    <property type="project" value="UniProtKB-SubCell"/>
</dbReference>
<keyword evidence="1" id="KW-0963">Cytoplasm</keyword>
<keyword evidence="1" id="KW-0256">Endoplasmic reticulum</keyword>
<dbReference type="PANTHER" id="PTHR11141:SF0">
    <property type="entry name" value="PROTEIN TRANSPORT PROTEIN SEC23"/>
    <property type="match status" value="1"/>
</dbReference>
<protein>
    <recommendedName>
        <fullName evidence="1">Protein transport protein SEC23</fullName>
    </recommendedName>
</protein>
<dbReference type="GO" id="GO:0005096">
    <property type="term" value="F:GTPase activator activity"/>
    <property type="evidence" value="ECO:0007669"/>
    <property type="project" value="TreeGrafter"/>
</dbReference>
<dbReference type="GO" id="GO:0090110">
    <property type="term" value="P:COPII-coated vesicle cargo loading"/>
    <property type="evidence" value="ECO:0007669"/>
    <property type="project" value="TreeGrafter"/>
</dbReference>
<name>A0A1X7SVA4_AMPQE</name>
<keyword evidence="1" id="KW-0862">Zinc</keyword>
<comment type="similarity">
    <text evidence="1">Belongs to the SEC23/SEC24 family. SEC23 subfamily.</text>
</comment>
<dbReference type="GO" id="GO:0015031">
    <property type="term" value="P:protein transport"/>
    <property type="evidence" value="ECO:0007669"/>
    <property type="project" value="UniProtKB-KW"/>
</dbReference>
<dbReference type="SUPFAM" id="SSF82754">
    <property type="entry name" value="C-terminal, gelsolin-like domain of Sec23/24"/>
    <property type="match status" value="1"/>
</dbReference>
<keyword evidence="1" id="KW-0472">Membrane</keyword>
<comment type="function">
    <text evidence="1">Component of the coat protein complex II (COPII) which promotes the formation of transport vesicles from the endoplasmic reticulum (ER). The coat has two main functions, the physical deformation of the endoplasmic reticulum membrane into vesicles and the selection of cargo molecules.</text>
</comment>
<reference evidence="2" key="1">
    <citation type="submission" date="2017-05" db="UniProtKB">
        <authorList>
            <consortium name="EnsemblMetazoa"/>
        </authorList>
    </citation>
    <scope>IDENTIFICATION</scope>
</reference>
<dbReference type="Gene3D" id="3.40.20.10">
    <property type="entry name" value="Severin"/>
    <property type="match status" value="1"/>
</dbReference>
<dbReference type="STRING" id="400682.A0A1X7SVA4"/>
<organism evidence="2">
    <name type="scientific">Amphimedon queenslandica</name>
    <name type="common">Sponge</name>
    <dbReference type="NCBI Taxonomy" id="400682"/>
    <lineage>
        <taxon>Eukaryota</taxon>
        <taxon>Metazoa</taxon>
        <taxon>Porifera</taxon>
        <taxon>Demospongiae</taxon>
        <taxon>Heteroscleromorpha</taxon>
        <taxon>Haplosclerida</taxon>
        <taxon>Niphatidae</taxon>
        <taxon>Amphimedon</taxon>
    </lineage>
</organism>
<keyword evidence="1" id="KW-0653">Protein transport</keyword>
<keyword evidence="1" id="KW-0931">ER-Golgi transport</keyword>
<keyword evidence="1" id="KW-0813">Transport</keyword>
<evidence type="ECO:0000256" key="1">
    <source>
        <dbReference type="RuleBase" id="RU365030"/>
    </source>
</evidence>
<sequence>MTQAPLDLLTTCHFILSWKKASYQDLPDHENFRQLHQAPVEDAQVPCAIMPRYVVTEHMGSQARFLLSKVNPSQTHNNMYGWGQDGSGAAPVLTDDVSLQVFMEHLKKLAVSSSS</sequence>
<dbReference type="InterPro" id="IPR036180">
    <property type="entry name" value="Gelsolin-like_dom_sf"/>
</dbReference>
<accession>A0A1X7SVA4</accession>
<dbReference type="GO" id="GO:0030127">
    <property type="term" value="C:COPII vesicle coat"/>
    <property type="evidence" value="ECO:0007669"/>
    <property type="project" value="TreeGrafter"/>
</dbReference>
<keyword evidence="1" id="KW-0479">Metal-binding</keyword>
<evidence type="ECO:0000313" key="2">
    <source>
        <dbReference type="EnsemblMetazoa" id="Aqu2.1.06010_001"/>
    </source>
</evidence>
<keyword evidence="1" id="KW-0968">Cytoplasmic vesicle</keyword>
<dbReference type="InterPro" id="IPR029006">
    <property type="entry name" value="ADF-H/Gelsolin-like_dom_sf"/>
</dbReference>
<proteinExistence type="inferred from homology"/>
<dbReference type="InParanoid" id="A0A1X7SVA4"/>
<dbReference type="PANTHER" id="PTHR11141">
    <property type="entry name" value="PROTEIN TRANSPORT PROTEIN SEC23"/>
    <property type="match status" value="1"/>
</dbReference>
<dbReference type="InterPro" id="IPR037364">
    <property type="entry name" value="Sec23"/>
</dbReference>
<dbReference type="GO" id="GO:0070971">
    <property type="term" value="C:endoplasmic reticulum exit site"/>
    <property type="evidence" value="ECO:0007669"/>
    <property type="project" value="TreeGrafter"/>
</dbReference>
<dbReference type="GO" id="GO:0046872">
    <property type="term" value="F:metal ion binding"/>
    <property type="evidence" value="ECO:0007669"/>
    <property type="project" value="UniProtKB-KW"/>
</dbReference>
<dbReference type="eggNOG" id="KOG1986">
    <property type="taxonomic scope" value="Eukaryota"/>
</dbReference>
<dbReference type="AlphaFoldDB" id="A0A1X7SVA4"/>
<dbReference type="EnsemblMetazoa" id="Aqu2.1.06010_001">
    <property type="protein sequence ID" value="Aqu2.1.06010_001"/>
    <property type="gene ID" value="Aqu2.1.06010"/>
</dbReference>
<comment type="subcellular location">
    <subcellularLocation>
        <location evidence="1">Cytoplasmic vesicle</location>
        <location evidence="1">COPII-coated vesicle membrane</location>
        <topology evidence="1">Peripheral membrane protein</topology>
        <orientation evidence="1">Cytoplasmic side</orientation>
    </subcellularLocation>
    <subcellularLocation>
        <location evidence="1">Endoplasmic reticulum membrane</location>
        <topology evidence="1">Peripheral membrane protein</topology>
        <orientation evidence="1">Cytoplasmic side</orientation>
    </subcellularLocation>
</comment>